<organism evidence="1 2">
    <name type="scientific">Smittium mucronatum</name>
    <dbReference type="NCBI Taxonomy" id="133383"/>
    <lineage>
        <taxon>Eukaryota</taxon>
        <taxon>Fungi</taxon>
        <taxon>Fungi incertae sedis</taxon>
        <taxon>Zoopagomycota</taxon>
        <taxon>Kickxellomycotina</taxon>
        <taxon>Harpellomycetes</taxon>
        <taxon>Harpellales</taxon>
        <taxon>Legeriomycetaceae</taxon>
        <taxon>Smittium</taxon>
    </lineage>
</organism>
<name>A0A1R0GPI6_9FUNG</name>
<sequence>MGMVMRNHELVESGTAPYGFAPGGEDLDPSVNLAGEAVMEDIISTLMGLSLSVVPNLHVRFSPIIPTAGAAQTLSVVSTG</sequence>
<accession>A0A1R0GPI6</accession>
<feature type="non-terminal residue" evidence="1">
    <location>
        <position position="80"/>
    </location>
</feature>
<evidence type="ECO:0000313" key="1">
    <source>
        <dbReference type="EMBL" id="OLY78807.1"/>
    </source>
</evidence>
<dbReference type="Proteomes" id="UP000187455">
    <property type="component" value="Unassembled WGS sequence"/>
</dbReference>
<proteinExistence type="predicted"/>
<comment type="caution">
    <text evidence="1">The sequence shown here is derived from an EMBL/GenBank/DDBJ whole genome shotgun (WGS) entry which is preliminary data.</text>
</comment>
<keyword evidence="2" id="KW-1185">Reference proteome</keyword>
<gene>
    <name evidence="1" type="ORF">AYI68_g7137</name>
</gene>
<reference evidence="1 2" key="1">
    <citation type="journal article" date="2016" name="Mol. Biol. Evol.">
        <title>Genome-Wide Survey of Gut Fungi (Harpellales) Reveals the First Horizontally Transferred Ubiquitin Gene from a Mosquito Host.</title>
        <authorList>
            <person name="Wang Y."/>
            <person name="White M.M."/>
            <person name="Kvist S."/>
            <person name="Moncalvo J.M."/>
        </authorList>
    </citation>
    <scope>NUCLEOTIDE SEQUENCE [LARGE SCALE GENOMIC DNA]</scope>
    <source>
        <strain evidence="1 2">ALG-7-W6</strain>
    </source>
</reference>
<dbReference type="EMBL" id="LSSL01005490">
    <property type="protein sequence ID" value="OLY78807.1"/>
    <property type="molecule type" value="Genomic_DNA"/>
</dbReference>
<evidence type="ECO:0000313" key="2">
    <source>
        <dbReference type="Proteomes" id="UP000187455"/>
    </source>
</evidence>
<dbReference type="AlphaFoldDB" id="A0A1R0GPI6"/>
<protein>
    <submittedName>
        <fullName evidence="1">Uncharacterized protein</fullName>
    </submittedName>
</protein>